<gene>
    <name evidence="3" type="ORF">M5D96_003023</name>
</gene>
<keyword evidence="2" id="KW-1133">Transmembrane helix</keyword>
<dbReference type="AlphaFoldDB" id="A0A9P9Z109"/>
<accession>A0A9P9Z109</accession>
<name>A0A9P9Z109_9MUSC</name>
<organism evidence="3 4">
    <name type="scientific">Drosophila gunungcola</name>
    <name type="common">fruit fly</name>
    <dbReference type="NCBI Taxonomy" id="103775"/>
    <lineage>
        <taxon>Eukaryota</taxon>
        <taxon>Metazoa</taxon>
        <taxon>Ecdysozoa</taxon>
        <taxon>Arthropoda</taxon>
        <taxon>Hexapoda</taxon>
        <taxon>Insecta</taxon>
        <taxon>Pterygota</taxon>
        <taxon>Neoptera</taxon>
        <taxon>Endopterygota</taxon>
        <taxon>Diptera</taxon>
        <taxon>Brachycera</taxon>
        <taxon>Muscomorpha</taxon>
        <taxon>Ephydroidea</taxon>
        <taxon>Drosophilidae</taxon>
        <taxon>Drosophila</taxon>
        <taxon>Sophophora</taxon>
    </lineage>
</organism>
<protein>
    <submittedName>
        <fullName evidence="3">Uncharacterized protein</fullName>
    </submittedName>
</protein>
<sequence length="116" mass="12725">MTVSVPHPSPSTSTSTSTSPQFTCVNSRLPAKCLAKALPSCLSDIVTCGWALHLQRCCHCHLLQLLLLFNFVLFVLFAAFAAELPSVYGRPSGSNNGARCCEVINTREIWHKSFRN</sequence>
<dbReference type="Proteomes" id="UP001059596">
    <property type="component" value="Chromosome 3R"/>
</dbReference>
<feature type="compositionally biased region" description="Low complexity" evidence="1">
    <location>
        <begin position="1"/>
        <end position="20"/>
    </location>
</feature>
<reference evidence="3" key="1">
    <citation type="journal article" date="2023" name="Genome Biol. Evol.">
        <title>Long-read-based Genome Assembly of Drosophila gunungcola Reveals Fewer Chemosensory Genes in Flower-breeding Species.</title>
        <authorList>
            <person name="Negi A."/>
            <person name="Liao B.Y."/>
            <person name="Yeh S.D."/>
        </authorList>
    </citation>
    <scope>NUCLEOTIDE SEQUENCE</scope>
    <source>
        <strain evidence="3">Sukarami</strain>
    </source>
</reference>
<evidence type="ECO:0000256" key="1">
    <source>
        <dbReference type="SAM" id="MobiDB-lite"/>
    </source>
</evidence>
<evidence type="ECO:0000313" key="4">
    <source>
        <dbReference type="Proteomes" id="UP001059596"/>
    </source>
</evidence>
<keyword evidence="2" id="KW-0472">Membrane</keyword>
<keyword evidence="2" id="KW-0812">Transmembrane</keyword>
<evidence type="ECO:0000313" key="3">
    <source>
        <dbReference type="EMBL" id="KAI8046810.1"/>
    </source>
</evidence>
<feature type="region of interest" description="Disordered" evidence="1">
    <location>
        <begin position="1"/>
        <end position="22"/>
    </location>
</feature>
<feature type="transmembrane region" description="Helical" evidence="2">
    <location>
        <begin position="62"/>
        <end position="82"/>
    </location>
</feature>
<keyword evidence="4" id="KW-1185">Reference proteome</keyword>
<proteinExistence type="predicted"/>
<comment type="caution">
    <text evidence="3">The sequence shown here is derived from an EMBL/GenBank/DDBJ whole genome shotgun (WGS) entry which is preliminary data.</text>
</comment>
<evidence type="ECO:0000256" key="2">
    <source>
        <dbReference type="SAM" id="Phobius"/>
    </source>
</evidence>
<dbReference type="EMBL" id="JAMKOV010000001">
    <property type="protein sequence ID" value="KAI8046810.1"/>
    <property type="molecule type" value="Genomic_DNA"/>
</dbReference>